<organism evidence="1 2">
    <name type="scientific">Candidatus Opimibacter skivensis</name>
    <dbReference type="NCBI Taxonomy" id="2982028"/>
    <lineage>
        <taxon>Bacteria</taxon>
        <taxon>Pseudomonadati</taxon>
        <taxon>Bacteroidota</taxon>
        <taxon>Saprospiria</taxon>
        <taxon>Saprospirales</taxon>
        <taxon>Saprospiraceae</taxon>
        <taxon>Candidatus Opimibacter</taxon>
    </lineage>
</organism>
<dbReference type="Proteomes" id="UP000808337">
    <property type="component" value="Unassembled WGS sequence"/>
</dbReference>
<protein>
    <submittedName>
        <fullName evidence="1">Uncharacterized protein</fullName>
    </submittedName>
</protein>
<accession>A0A9D7SZJ3</accession>
<sequence>MYLIDQEVAREIAKEGSIKPFEIYKIFFADTEEEAEILEQNIRLKITRETGNSQIGRAMAVYSPLLWANKAISSYIQRSGDQSLRAVAPEVLTAEETARLAQRDLRLEDEEVLILIEQLRFQGAEVSQLHIDNSSDCTRVFSYSDLKRSTQKIRDKKHRNAFSALLSEFLKDNVKRDPENNENQKE</sequence>
<name>A0A9D7SZJ3_9BACT</name>
<comment type="caution">
    <text evidence="1">The sequence shown here is derived from an EMBL/GenBank/DDBJ whole genome shotgun (WGS) entry which is preliminary data.</text>
</comment>
<dbReference type="EMBL" id="JADKGY010000029">
    <property type="protein sequence ID" value="MBK9984485.1"/>
    <property type="molecule type" value="Genomic_DNA"/>
</dbReference>
<evidence type="ECO:0000313" key="2">
    <source>
        <dbReference type="Proteomes" id="UP000808337"/>
    </source>
</evidence>
<dbReference type="AlphaFoldDB" id="A0A9D7SZJ3"/>
<proteinExistence type="predicted"/>
<gene>
    <name evidence="1" type="ORF">IPP15_19310</name>
</gene>
<evidence type="ECO:0000313" key="1">
    <source>
        <dbReference type="EMBL" id="MBK9984485.1"/>
    </source>
</evidence>
<reference evidence="1 2" key="1">
    <citation type="submission" date="2020-10" db="EMBL/GenBank/DDBJ databases">
        <title>Connecting structure to function with the recovery of over 1000 high-quality activated sludge metagenome-assembled genomes encoding full-length rRNA genes using long-read sequencing.</title>
        <authorList>
            <person name="Singleton C.M."/>
            <person name="Petriglieri F."/>
            <person name="Kristensen J.M."/>
            <person name="Kirkegaard R.H."/>
            <person name="Michaelsen T.Y."/>
            <person name="Andersen M.H."/>
            <person name="Karst S.M."/>
            <person name="Dueholm M.S."/>
            <person name="Nielsen P.H."/>
            <person name="Albertsen M."/>
        </authorList>
    </citation>
    <scope>NUCLEOTIDE SEQUENCE [LARGE SCALE GENOMIC DNA]</scope>
    <source>
        <strain evidence="1">Ribe_18-Q3-R11-54_MAXAC.273</strain>
    </source>
</reference>